<sequence length="109" mass="12595">MIATHSTKMAVLTVFYLKRERLGLSYEDTLDLADEIARYISNFRRIEAEVILEANTTLWNKSGHRALGQLSLQQLLDIMEAAQHASVDEPFVDELYKELRRKLTQEQGK</sequence>
<dbReference type="Proteomes" id="UP001589619">
    <property type="component" value="Unassembled WGS sequence"/>
</dbReference>
<keyword evidence="2" id="KW-1185">Reference proteome</keyword>
<dbReference type="RefSeq" id="WP_344901775.1">
    <property type="nucleotide sequence ID" value="NZ_BAAAYO010000001.1"/>
</dbReference>
<protein>
    <recommendedName>
        <fullName evidence="3">Antitoxin</fullName>
    </recommendedName>
</protein>
<gene>
    <name evidence="1" type="ORF">ACFFNY_17220</name>
</gene>
<reference evidence="1 2" key="1">
    <citation type="submission" date="2024-09" db="EMBL/GenBank/DDBJ databases">
        <authorList>
            <person name="Sun Q."/>
            <person name="Mori K."/>
        </authorList>
    </citation>
    <scope>NUCLEOTIDE SEQUENCE [LARGE SCALE GENOMIC DNA]</scope>
    <source>
        <strain evidence="1 2">JCM 12520</strain>
    </source>
</reference>
<evidence type="ECO:0000313" key="2">
    <source>
        <dbReference type="Proteomes" id="UP001589619"/>
    </source>
</evidence>
<evidence type="ECO:0008006" key="3">
    <source>
        <dbReference type="Google" id="ProtNLM"/>
    </source>
</evidence>
<comment type="caution">
    <text evidence="1">The sequence shown here is derived from an EMBL/GenBank/DDBJ whole genome shotgun (WGS) entry which is preliminary data.</text>
</comment>
<evidence type="ECO:0000313" key="1">
    <source>
        <dbReference type="EMBL" id="MFB9753308.1"/>
    </source>
</evidence>
<organism evidence="1 2">
    <name type="scientific">Paenibacillus hodogayensis</name>
    <dbReference type="NCBI Taxonomy" id="279208"/>
    <lineage>
        <taxon>Bacteria</taxon>
        <taxon>Bacillati</taxon>
        <taxon>Bacillota</taxon>
        <taxon>Bacilli</taxon>
        <taxon>Bacillales</taxon>
        <taxon>Paenibacillaceae</taxon>
        <taxon>Paenibacillus</taxon>
    </lineage>
</organism>
<dbReference type="EMBL" id="JBHMAG010000012">
    <property type="protein sequence ID" value="MFB9753308.1"/>
    <property type="molecule type" value="Genomic_DNA"/>
</dbReference>
<proteinExistence type="predicted"/>
<accession>A0ABV5VZ07</accession>
<name>A0ABV5VZ07_9BACL</name>